<dbReference type="CDD" id="cd01097">
    <property type="entry name" value="Tetrahydromethanopterin_reductase"/>
    <property type="match status" value="1"/>
</dbReference>
<proteinExistence type="predicted"/>
<dbReference type="PANTHER" id="PTHR43244">
    <property type="match status" value="1"/>
</dbReference>
<dbReference type="STRING" id="673521.SAMN05660991_01870"/>
<organism evidence="3 4">
    <name type="scientific">Trujillonella endophytica</name>
    <dbReference type="NCBI Taxonomy" id="673521"/>
    <lineage>
        <taxon>Bacteria</taxon>
        <taxon>Bacillati</taxon>
        <taxon>Actinomycetota</taxon>
        <taxon>Actinomycetes</taxon>
        <taxon>Geodermatophilales</taxon>
        <taxon>Geodermatophilaceae</taxon>
        <taxon>Trujillonella</taxon>
    </lineage>
</organism>
<keyword evidence="1" id="KW-0560">Oxidoreductase</keyword>
<dbReference type="Proteomes" id="UP000198960">
    <property type="component" value="Unassembled WGS sequence"/>
</dbReference>
<evidence type="ECO:0000313" key="3">
    <source>
        <dbReference type="EMBL" id="SEO82696.1"/>
    </source>
</evidence>
<sequence length="348" mass="37466">MARMKLAVLIRPTPDPTAAAELARTYEAAGVDVLVTGEAYGFDSVSWLGYLAAVTERVELAAHVLPIYPRTPALTAMTAAGLDHLSGGRFILGLGASGPQVVEGWHAVPYDAPIGRTREIVEICRSVWRREKLEHAGPRYTIPLPADQGTGAGKPLKMIDRPLRARIPVHLAALGPANVELAAEVAEGWVPYLYVPERADRVWAEPLGKGMAKRDAELGPLDVTAAVPMAIGTDVTHLRDADRAHLALYVGGMGPRGKNFYTTIAQRYGFEAEAAQVQDLYLDGKRDEAAAAIPADLLEGTSLIGDEAYVRDRLAAHREQGVTILQVDPIGADPLADLRRLRALLDDL</sequence>
<dbReference type="InterPro" id="IPR036661">
    <property type="entry name" value="Luciferase-like_sf"/>
</dbReference>
<name>A0A1H8SW48_9ACTN</name>
<evidence type="ECO:0000259" key="2">
    <source>
        <dbReference type="Pfam" id="PF00296"/>
    </source>
</evidence>
<dbReference type="SUPFAM" id="SSF51679">
    <property type="entry name" value="Bacterial luciferase-like"/>
    <property type="match status" value="1"/>
</dbReference>
<dbReference type="InterPro" id="IPR050564">
    <property type="entry name" value="F420-G6PD/mer"/>
</dbReference>
<dbReference type="Pfam" id="PF00296">
    <property type="entry name" value="Bac_luciferase"/>
    <property type="match status" value="1"/>
</dbReference>
<dbReference type="GO" id="GO:0016705">
    <property type="term" value="F:oxidoreductase activity, acting on paired donors, with incorporation or reduction of molecular oxygen"/>
    <property type="evidence" value="ECO:0007669"/>
    <property type="project" value="InterPro"/>
</dbReference>
<dbReference type="PANTHER" id="PTHR43244:SF1">
    <property type="entry name" value="5,10-METHYLENETETRAHYDROMETHANOPTERIN REDUCTASE"/>
    <property type="match status" value="1"/>
</dbReference>
<feature type="domain" description="Luciferase-like" evidence="2">
    <location>
        <begin position="14"/>
        <end position="323"/>
    </location>
</feature>
<dbReference type="NCBIfam" id="TIGR03559">
    <property type="entry name" value="F420_Rv3520c"/>
    <property type="match status" value="1"/>
</dbReference>
<accession>A0A1H8SW48</accession>
<dbReference type="AlphaFoldDB" id="A0A1H8SW48"/>
<dbReference type="Gene3D" id="3.20.20.30">
    <property type="entry name" value="Luciferase-like domain"/>
    <property type="match status" value="1"/>
</dbReference>
<evidence type="ECO:0000313" key="4">
    <source>
        <dbReference type="Proteomes" id="UP000198960"/>
    </source>
</evidence>
<dbReference type="EMBL" id="FOEE01000005">
    <property type="protein sequence ID" value="SEO82696.1"/>
    <property type="molecule type" value="Genomic_DNA"/>
</dbReference>
<protein>
    <submittedName>
        <fullName evidence="3">Probable F420-dependent oxidoreductase, Rv3520c family</fullName>
    </submittedName>
</protein>
<dbReference type="InterPro" id="IPR019951">
    <property type="entry name" value="F420_OxRdatse_Rv3520c_pred"/>
</dbReference>
<keyword evidence="4" id="KW-1185">Reference proteome</keyword>
<reference evidence="4" key="1">
    <citation type="submission" date="2016-10" db="EMBL/GenBank/DDBJ databases">
        <authorList>
            <person name="Varghese N."/>
            <person name="Submissions S."/>
        </authorList>
    </citation>
    <scope>NUCLEOTIDE SEQUENCE [LARGE SCALE GENOMIC DNA]</scope>
    <source>
        <strain evidence="4">DSM 45413</strain>
    </source>
</reference>
<dbReference type="InterPro" id="IPR011251">
    <property type="entry name" value="Luciferase-like_dom"/>
</dbReference>
<gene>
    <name evidence="3" type="ORF">SAMN05660991_01870</name>
</gene>
<evidence type="ECO:0000256" key="1">
    <source>
        <dbReference type="ARBA" id="ARBA00023002"/>
    </source>
</evidence>